<dbReference type="Proteomes" id="UP000031668">
    <property type="component" value="Unassembled WGS sequence"/>
</dbReference>
<proteinExistence type="predicted"/>
<gene>
    <name evidence="1" type="ORF">RF11_10030</name>
</gene>
<reference evidence="1 2" key="1">
    <citation type="journal article" date="2014" name="Genome Biol. Evol.">
        <title>The genome of the myxosporean Thelohanellus kitauei shows adaptations to nutrient acquisition within its fish host.</title>
        <authorList>
            <person name="Yang Y."/>
            <person name="Xiong J."/>
            <person name="Zhou Z."/>
            <person name="Huo F."/>
            <person name="Miao W."/>
            <person name="Ran C."/>
            <person name="Liu Y."/>
            <person name="Zhang J."/>
            <person name="Feng J."/>
            <person name="Wang M."/>
            <person name="Wang M."/>
            <person name="Wang L."/>
            <person name="Yao B."/>
        </authorList>
    </citation>
    <scope>NUCLEOTIDE SEQUENCE [LARGE SCALE GENOMIC DNA]</scope>
    <source>
        <strain evidence="1">Wuqing</strain>
    </source>
</reference>
<dbReference type="AlphaFoldDB" id="A0A0C2NJT1"/>
<sequence>MEGNSNNHIRRSTISTKLRTLIIRMVIDEGRSQKVTYFQEGRRGGAYNTILNEDIKSRIVSLISDDQTHTIQEIKPALNVEADLTTVWRWVKSLGYMYKVTRPIYERRNDPDIKQQRVEYIRWYTSNSSIFRYLNIIFVDENTYGHFEAKLQTQLYGKGGQM</sequence>
<comment type="caution">
    <text evidence="1">The sequence shown here is derived from an EMBL/GenBank/DDBJ whole genome shotgun (WGS) entry which is preliminary data.</text>
</comment>
<organism evidence="1 2">
    <name type="scientific">Thelohanellus kitauei</name>
    <name type="common">Myxosporean</name>
    <dbReference type="NCBI Taxonomy" id="669202"/>
    <lineage>
        <taxon>Eukaryota</taxon>
        <taxon>Metazoa</taxon>
        <taxon>Cnidaria</taxon>
        <taxon>Myxozoa</taxon>
        <taxon>Myxosporea</taxon>
        <taxon>Bivalvulida</taxon>
        <taxon>Platysporina</taxon>
        <taxon>Myxobolidae</taxon>
        <taxon>Thelohanellus</taxon>
    </lineage>
</organism>
<evidence type="ECO:0000313" key="2">
    <source>
        <dbReference type="Proteomes" id="UP000031668"/>
    </source>
</evidence>
<evidence type="ECO:0008006" key="3">
    <source>
        <dbReference type="Google" id="ProtNLM"/>
    </source>
</evidence>
<dbReference type="EMBL" id="JWZT01000471">
    <property type="protein sequence ID" value="KII74292.1"/>
    <property type="molecule type" value="Genomic_DNA"/>
</dbReference>
<evidence type="ECO:0000313" key="1">
    <source>
        <dbReference type="EMBL" id="KII74292.1"/>
    </source>
</evidence>
<accession>A0A0C2NJT1</accession>
<name>A0A0C2NJT1_THEKT</name>
<keyword evidence="2" id="KW-1185">Reference proteome</keyword>
<protein>
    <recommendedName>
        <fullName evidence="3">Winged helix-turn helix domain-containing protein</fullName>
    </recommendedName>
</protein>